<evidence type="ECO:0008006" key="3">
    <source>
        <dbReference type="Google" id="ProtNLM"/>
    </source>
</evidence>
<sequence length="107" mass="10885">MWAAAGKGLERSTDGGRTFSSVPAASDLVAVDATGPGMLVALVAVGRVLSSEGGRIWTEHGRLPGGGVPTVLTAVTALRLLAADSADTIYQSIDAGRTGRPSTSRHR</sequence>
<gene>
    <name evidence="1" type="ORF">FY004_00240</name>
</gene>
<dbReference type="AlphaFoldDB" id="A0A5D4JMF9"/>
<comment type="caution">
    <text evidence="1">The sequence shown here is derived from an EMBL/GenBank/DDBJ whole genome shotgun (WGS) entry which is preliminary data.</text>
</comment>
<keyword evidence="2" id="KW-1185">Reference proteome</keyword>
<proteinExistence type="predicted"/>
<protein>
    <recommendedName>
        <fullName evidence="3">Exo-alpha-sialidase</fullName>
    </recommendedName>
</protein>
<dbReference type="Proteomes" id="UP000323242">
    <property type="component" value="Unassembled WGS sequence"/>
</dbReference>
<dbReference type="RefSeq" id="WP_148901098.1">
    <property type="nucleotide sequence ID" value="NZ_VSZQ01000001.1"/>
</dbReference>
<reference evidence="1 2" key="1">
    <citation type="submission" date="2019-08" db="EMBL/GenBank/DDBJ databases">
        <title>Draft genome for granaticin producer strain Streptomyces parvus C05.</title>
        <authorList>
            <person name="Gonzalez-Pimentel J.L."/>
        </authorList>
    </citation>
    <scope>NUCLEOTIDE SEQUENCE [LARGE SCALE GENOMIC DNA]</scope>
    <source>
        <strain evidence="1 2">C05</strain>
    </source>
</reference>
<dbReference type="Gene3D" id="2.130.10.10">
    <property type="entry name" value="YVTN repeat-like/Quinoprotein amine dehydrogenase"/>
    <property type="match status" value="1"/>
</dbReference>
<dbReference type="SUPFAM" id="SSF110296">
    <property type="entry name" value="Oligoxyloglucan reducing end-specific cellobiohydrolase"/>
    <property type="match status" value="1"/>
</dbReference>
<evidence type="ECO:0000313" key="1">
    <source>
        <dbReference type="EMBL" id="TYR66541.1"/>
    </source>
</evidence>
<dbReference type="InterPro" id="IPR015943">
    <property type="entry name" value="WD40/YVTN_repeat-like_dom_sf"/>
</dbReference>
<evidence type="ECO:0000313" key="2">
    <source>
        <dbReference type="Proteomes" id="UP000323242"/>
    </source>
</evidence>
<accession>A0A5D4JMF9</accession>
<organism evidence="1 2">
    <name type="scientific">Streptomyces parvus</name>
    <dbReference type="NCBI Taxonomy" id="66428"/>
    <lineage>
        <taxon>Bacteria</taxon>
        <taxon>Bacillati</taxon>
        <taxon>Actinomycetota</taxon>
        <taxon>Actinomycetes</taxon>
        <taxon>Kitasatosporales</taxon>
        <taxon>Streptomycetaceae</taxon>
        <taxon>Streptomyces</taxon>
    </lineage>
</organism>
<name>A0A5D4JMF9_9ACTN</name>
<dbReference type="EMBL" id="VSZQ01000001">
    <property type="protein sequence ID" value="TYR66541.1"/>
    <property type="molecule type" value="Genomic_DNA"/>
</dbReference>